<evidence type="ECO:0000256" key="1">
    <source>
        <dbReference type="ARBA" id="ARBA00007228"/>
    </source>
</evidence>
<dbReference type="CDD" id="cd18093">
    <property type="entry name" value="SpoU-like_TrmJ"/>
    <property type="match status" value="1"/>
</dbReference>
<dbReference type="InterPro" id="IPR029026">
    <property type="entry name" value="tRNA_m1G_MTases_N"/>
</dbReference>
<comment type="function">
    <text evidence="5">Catalyzes the formation of 2'O-methylated cytidine (Cm32) or 2'O-methylated uridine (Um32) at position 32 in tRNA.</text>
</comment>
<protein>
    <recommendedName>
        <fullName evidence="5">tRNA (cytidine/uridine-2'-O-)-methyltransferase TrmJ</fullName>
        <ecNumber evidence="5">2.1.1.200</ecNumber>
    </recommendedName>
    <alternativeName>
        <fullName evidence="5">tRNA (cytidine(32)/uridine(32)-2'-O)-methyltransferase</fullName>
    </alternativeName>
    <alternativeName>
        <fullName evidence="5">tRNA Cm32/Um32 methyltransferase</fullName>
    </alternativeName>
</protein>
<dbReference type="GO" id="GO:0005829">
    <property type="term" value="C:cytosol"/>
    <property type="evidence" value="ECO:0007669"/>
    <property type="project" value="TreeGrafter"/>
</dbReference>
<dbReference type="GO" id="GO:0160206">
    <property type="term" value="F:tRNA (cytidine(32)/uridine(32)-2'-O)-methyltransferase activity"/>
    <property type="evidence" value="ECO:0007669"/>
    <property type="project" value="UniProtKB-EC"/>
</dbReference>
<reference evidence="7 8" key="1">
    <citation type="submission" date="2017-03" db="EMBL/GenBank/DDBJ databases">
        <title>Genome sequence of Geothermobacter sp. EPR-M, Deep-Sea Iron Reducer.</title>
        <authorList>
            <person name="Tully B."/>
            <person name="Savalia P."/>
            <person name="Abuyen K."/>
            <person name="Baughan C."/>
            <person name="Romero E."/>
            <person name="Ronkowski C."/>
            <person name="Torres B."/>
            <person name="Tremblay J."/>
            <person name="Trujillo A."/>
            <person name="Tyler M."/>
            <person name="Perez-Rodriguez I."/>
            <person name="Amend J."/>
        </authorList>
    </citation>
    <scope>NUCLEOTIDE SEQUENCE [LARGE SCALE GENOMIC DNA]</scope>
    <source>
        <strain evidence="7 8">EPR-M</strain>
    </source>
</reference>
<dbReference type="Pfam" id="PF00588">
    <property type="entry name" value="SpoU_methylase"/>
    <property type="match status" value="1"/>
</dbReference>
<dbReference type="InterPro" id="IPR001537">
    <property type="entry name" value="SpoU_MeTrfase"/>
</dbReference>
<dbReference type="AlphaFoldDB" id="A0A1X0XPG9"/>
<keyword evidence="5" id="KW-0963">Cytoplasm</keyword>
<evidence type="ECO:0000313" key="8">
    <source>
        <dbReference type="Proteomes" id="UP000193136"/>
    </source>
</evidence>
<keyword evidence="8" id="KW-1185">Reference proteome</keyword>
<comment type="similarity">
    <text evidence="1">Belongs to the class IV-like SAM-binding methyltransferase superfamily. RNA methyltransferase TrmH family.</text>
</comment>
<dbReference type="GO" id="GO:0003723">
    <property type="term" value="F:RNA binding"/>
    <property type="evidence" value="ECO:0007669"/>
    <property type="project" value="InterPro"/>
</dbReference>
<keyword evidence="4 5" id="KW-0949">S-adenosyl-L-methionine</keyword>
<dbReference type="Proteomes" id="UP000193136">
    <property type="component" value="Unassembled WGS sequence"/>
</dbReference>
<dbReference type="STRING" id="1969733.B5V00_15620"/>
<keyword evidence="5" id="KW-0819">tRNA processing</keyword>
<dbReference type="PANTHER" id="PTHR42786:SF2">
    <property type="entry name" value="TRNA (CYTIDINE_URIDINE-2'-O-)-METHYLTRANSFERASE TRMJ"/>
    <property type="match status" value="1"/>
</dbReference>
<dbReference type="GO" id="GO:0106339">
    <property type="term" value="F:tRNA (cytidine(32)-2'-O)-methyltransferase activity"/>
    <property type="evidence" value="ECO:0007669"/>
    <property type="project" value="RHEA"/>
</dbReference>
<evidence type="ECO:0000256" key="3">
    <source>
        <dbReference type="ARBA" id="ARBA00022679"/>
    </source>
</evidence>
<dbReference type="EC" id="2.1.1.200" evidence="5"/>
<evidence type="ECO:0000256" key="4">
    <source>
        <dbReference type="ARBA" id="ARBA00022691"/>
    </source>
</evidence>
<evidence type="ECO:0000256" key="5">
    <source>
        <dbReference type="RuleBase" id="RU362024"/>
    </source>
</evidence>
<feature type="domain" description="tRNA/rRNA methyltransferase SpoU type" evidence="6">
    <location>
        <begin position="13"/>
        <end position="162"/>
    </location>
</feature>
<comment type="subunit">
    <text evidence="5">Homodimer.</text>
</comment>
<evidence type="ECO:0000256" key="2">
    <source>
        <dbReference type="ARBA" id="ARBA00022603"/>
    </source>
</evidence>
<comment type="subcellular location">
    <subcellularLocation>
        <location evidence="5">Cytoplasm</location>
    </subcellularLocation>
</comment>
<comment type="catalytic activity">
    <reaction evidence="5">
        <text>uridine(32) in tRNA + S-adenosyl-L-methionine = 2'-O-methyluridine(32) in tRNA + S-adenosyl-L-homocysteine + H(+)</text>
        <dbReference type="Rhea" id="RHEA:42936"/>
        <dbReference type="Rhea" id="RHEA-COMP:10107"/>
        <dbReference type="Rhea" id="RHEA-COMP:10290"/>
        <dbReference type="ChEBI" id="CHEBI:15378"/>
        <dbReference type="ChEBI" id="CHEBI:57856"/>
        <dbReference type="ChEBI" id="CHEBI:59789"/>
        <dbReference type="ChEBI" id="CHEBI:65315"/>
        <dbReference type="ChEBI" id="CHEBI:74478"/>
        <dbReference type="EC" id="2.1.1.200"/>
    </reaction>
</comment>
<dbReference type="NCBIfam" id="TIGR00050">
    <property type="entry name" value="rRNA_methyl_1"/>
    <property type="match status" value="1"/>
</dbReference>
<keyword evidence="2 5" id="KW-0489">Methyltransferase</keyword>
<dbReference type="OrthoDB" id="9806346at2"/>
<dbReference type="InterPro" id="IPR029028">
    <property type="entry name" value="Alpha/beta_knot_MTases"/>
</dbReference>
<evidence type="ECO:0000259" key="6">
    <source>
        <dbReference type="Pfam" id="PF00588"/>
    </source>
</evidence>
<name>A0A1X0XPG9_9BACT</name>
<evidence type="ECO:0000313" key="7">
    <source>
        <dbReference type="EMBL" id="ORJ54748.1"/>
    </source>
</evidence>
<dbReference type="PANTHER" id="PTHR42786">
    <property type="entry name" value="TRNA/RRNA METHYLTRANSFERASE"/>
    <property type="match status" value="1"/>
</dbReference>
<sequence length="251" mass="27054">MITPMLTPLPQSLSVVLVEPQHPGNIGMVCRAMANFGISDLRLVNPCPYLHPEARKFAVAGNHLLGSARCYPDLPAALADVHLSVAATRRAGRLRGTLHPSSRLPELVGALPEGGRAALVFGREDCGLTGDEIACCGAGVRIASSEEVGSLNLAQAVMVLLYELHRRPGMVGEERDLPEEGELQAVYAQMDDVLDRIGFTNPACPGATLTRLRQLISRARPDRAELGLLRGMWGQISESINNWPGRRRGGR</sequence>
<keyword evidence="3" id="KW-0808">Transferase</keyword>
<dbReference type="SUPFAM" id="SSF75217">
    <property type="entry name" value="alpha/beta knot"/>
    <property type="match status" value="1"/>
</dbReference>
<comment type="catalytic activity">
    <reaction evidence="5">
        <text>cytidine(32) in tRNA + S-adenosyl-L-methionine = 2'-O-methylcytidine(32) in tRNA + S-adenosyl-L-homocysteine + H(+)</text>
        <dbReference type="Rhea" id="RHEA:42932"/>
        <dbReference type="Rhea" id="RHEA-COMP:10288"/>
        <dbReference type="Rhea" id="RHEA-COMP:10289"/>
        <dbReference type="ChEBI" id="CHEBI:15378"/>
        <dbReference type="ChEBI" id="CHEBI:57856"/>
        <dbReference type="ChEBI" id="CHEBI:59789"/>
        <dbReference type="ChEBI" id="CHEBI:74495"/>
        <dbReference type="ChEBI" id="CHEBI:82748"/>
        <dbReference type="EC" id="2.1.1.200"/>
    </reaction>
</comment>
<dbReference type="Gene3D" id="3.40.1280.10">
    <property type="match status" value="1"/>
</dbReference>
<dbReference type="PIRSF" id="PIRSF004808">
    <property type="entry name" value="LasT"/>
    <property type="match status" value="1"/>
</dbReference>
<comment type="caution">
    <text evidence="7">The sequence shown here is derived from an EMBL/GenBank/DDBJ whole genome shotgun (WGS) entry which is preliminary data.</text>
</comment>
<dbReference type="GO" id="GO:0002128">
    <property type="term" value="P:tRNA nucleoside ribose methylation"/>
    <property type="evidence" value="ECO:0007669"/>
    <property type="project" value="TreeGrafter"/>
</dbReference>
<accession>A0A1X0XPG9</accession>
<organism evidence="7 8">
    <name type="scientific">Geothermobacter hydrogeniphilus</name>
    <dbReference type="NCBI Taxonomy" id="1969733"/>
    <lineage>
        <taxon>Bacteria</taxon>
        <taxon>Pseudomonadati</taxon>
        <taxon>Thermodesulfobacteriota</taxon>
        <taxon>Desulfuromonadia</taxon>
        <taxon>Desulfuromonadales</taxon>
        <taxon>Geothermobacteraceae</taxon>
        <taxon>Geothermobacter</taxon>
    </lineage>
</organism>
<dbReference type="InterPro" id="IPR004384">
    <property type="entry name" value="RNA_MeTrfase_TrmJ/LasT"/>
</dbReference>
<gene>
    <name evidence="5" type="primary">trmJ</name>
    <name evidence="7" type="ORF">B5V00_15620</name>
</gene>
<proteinExistence type="inferred from homology"/>
<dbReference type="EMBL" id="NAAD01000031">
    <property type="protein sequence ID" value="ORJ54748.1"/>
    <property type="molecule type" value="Genomic_DNA"/>
</dbReference>
<dbReference type="Gene3D" id="1.10.8.590">
    <property type="match status" value="1"/>
</dbReference>